<dbReference type="AlphaFoldDB" id="A0A3A1QN08"/>
<proteinExistence type="predicted"/>
<keyword evidence="1" id="KW-0812">Transmembrane</keyword>
<feature type="transmembrane region" description="Helical" evidence="1">
    <location>
        <begin position="12"/>
        <end position="31"/>
    </location>
</feature>
<dbReference type="RefSeq" id="WP_119549456.1">
    <property type="nucleotide sequence ID" value="NZ_QXIR01000045.1"/>
</dbReference>
<sequence>MRLGKVIEGFLWTDIGLSAVLIANILIVNIAGAGEAFLLFDALISLILGMVSITYTILYLVWLFKIHKHLQQVDSSYPITPGGALARVMIPLYNLYGIWNVYSTMARYFKDRFSTNNLGARLAGFVPVLYLLIFPTSILNTVLSGQPAEQSYSTWWFISYIGDIALVIMYILIVKTVSAGLKKLSTGMANDPVGQTSLPQ</sequence>
<evidence type="ECO:0000313" key="2">
    <source>
        <dbReference type="EMBL" id="RIW28458.1"/>
    </source>
</evidence>
<feature type="transmembrane region" description="Helical" evidence="1">
    <location>
        <begin position="122"/>
        <end position="143"/>
    </location>
</feature>
<feature type="transmembrane region" description="Helical" evidence="1">
    <location>
        <begin position="84"/>
        <end position="102"/>
    </location>
</feature>
<gene>
    <name evidence="2" type="ORF">D3H55_21940</name>
</gene>
<accession>A0A3A1QN08</accession>
<comment type="caution">
    <text evidence="2">The sequence shown here is derived from an EMBL/GenBank/DDBJ whole genome shotgun (WGS) entry which is preliminary data.</text>
</comment>
<feature type="transmembrane region" description="Helical" evidence="1">
    <location>
        <begin position="155"/>
        <end position="174"/>
    </location>
</feature>
<keyword evidence="3" id="KW-1185">Reference proteome</keyword>
<reference evidence="2 3" key="1">
    <citation type="submission" date="2018-09" db="EMBL/GenBank/DDBJ databases">
        <title>Bacillus saliacetes sp. nov., isolated from Thai shrimp paste (Ka-pi).</title>
        <authorList>
            <person name="Daroonpunt R."/>
            <person name="Tanasupawat S."/>
            <person name="Yiamsombut S."/>
        </authorList>
    </citation>
    <scope>NUCLEOTIDE SEQUENCE [LARGE SCALE GENOMIC DNA]</scope>
    <source>
        <strain evidence="2 3">SKP7-4</strain>
    </source>
</reference>
<dbReference type="Proteomes" id="UP000265801">
    <property type="component" value="Unassembled WGS sequence"/>
</dbReference>
<evidence type="ECO:0000313" key="3">
    <source>
        <dbReference type="Proteomes" id="UP000265801"/>
    </source>
</evidence>
<keyword evidence="1" id="KW-0472">Membrane</keyword>
<evidence type="ECO:0000256" key="1">
    <source>
        <dbReference type="SAM" id="Phobius"/>
    </source>
</evidence>
<keyword evidence="1" id="KW-1133">Transmembrane helix</keyword>
<organism evidence="2 3">
    <name type="scientific">Bacillus salacetis</name>
    <dbReference type="NCBI Taxonomy" id="2315464"/>
    <lineage>
        <taxon>Bacteria</taxon>
        <taxon>Bacillati</taxon>
        <taxon>Bacillota</taxon>
        <taxon>Bacilli</taxon>
        <taxon>Bacillales</taxon>
        <taxon>Bacillaceae</taxon>
        <taxon>Bacillus</taxon>
    </lineage>
</organism>
<dbReference type="OrthoDB" id="485492at2"/>
<evidence type="ECO:0008006" key="4">
    <source>
        <dbReference type="Google" id="ProtNLM"/>
    </source>
</evidence>
<feature type="transmembrane region" description="Helical" evidence="1">
    <location>
        <begin position="38"/>
        <end position="64"/>
    </location>
</feature>
<protein>
    <recommendedName>
        <fullName evidence="4">DUF4328 domain-containing protein</fullName>
    </recommendedName>
</protein>
<name>A0A3A1QN08_9BACI</name>
<dbReference type="EMBL" id="QXIR01000045">
    <property type="protein sequence ID" value="RIW28458.1"/>
    <property type="molecule type" value="Genomic_DNA"/>
</dbReference>